<dbReference type="PANTHER" id="PTHR10947:SF0">
    <property type="entry name" value="PHENYLALANINE--TRNA LIGASE BETA SUBUNIT"/>
    <property type="match status" value="1"/>
</dbReference>
<evidence type="ECO:0000256" key="8">
    <source>
        <dbReference type="ARBA" id="ARBA00022840"/>
    </source>
</evidence>
<dbReference type="SUPFAM" id="SSF50249">
    <property type="entry name" value="Nucleic acid-binding proteins"/>
    <property type="match status" value="1"/>
</dbReference>
<dbReference type="OrthoDB" id="9805455at2"/>
<name>M1LTX2_9PROT</name>
<keyword evidence="6 13" id="KW-0479">Metal-binding</keyword>
<dbReference type="Gene3D" id="3.30.930.10">
    <property type="entry name" value="Bira Bifunctional Protein, Domain 2"/>
    <property type="match status" value="1"/>
</dbReference>
<dbReference type="Pfam" id="PF03483">
    <property type="entry name" value="B3_4"/>
    <property type="match status" value="1"/>
</dbReference>
<dbReference type="FunFam" id="3.30.56.10:FF:000002">
    <property type="entry name" value="Phenylalanine--tRNA ligase beta subunit"/>
    <property type="match status" value="1"/>
</dbReference>
<dbReference type="SUPFAM" id="SSF46955">
    <property type="entry name" value="Putative DNA-binding domain"/>
    <property type="match status" value="2"/>
</dbReference>
<dbReference type="Pfam" id="PF03484">
    <property type="entry name" value="B5"/>
    <property type="match status" value="1"/>
</dbReference>
<keyword evidence="9 13" id="KW-0460">Magnesium</keyword>
<comment type="subcellular location">
    <subcellularLocation>
        <location evidence="1 13">Cytoplasm</location>
    </subcellularLocation>
</comment>
<dbReference type="SUPFAM" id="SSF56037">
    <property type="entry name" value="PheT/TilS domain"/>
    <property type="match status" value="1"/>
</dbReference>
<evidence type="ECO:0000256" key="7">
    <source>
        <dbReference type="ARBA" id="ARBA00022741"/>
    </source>
</evidence>
<evidence type="ECO:0000256" key="1">
    <source>
        <dbReference type="ARBA" id="ARBA00004496"/>
    </source>
</evidence>
<evidence type="ECO:0000313" key="16">
    <source>
        <dbReference type="EMBL" id="AGF49002.1"/>
    </source>
</evidence>
<feature type="binding site" evidence="13">
    <location>
        <position position="463"/>
    </location>
    <ligand>
        <name>Mg(2+)</name>
        <dbReference type="ChEBI" id="CHEBI:18420"/>
        <note>shared with alpha subunit</note>
    </ligand>
</feature>
<dbReference type="HAMAP" id="MF_00283">
    <property type="entry name" value="Phe_tRNA_synth_beta1"/>
    <property type="match status" value="1"/>
</dbReference>
<dbReference type="GO" id="GO:0009328">
    <property type="term" value="C:phenylalanine-tRNA ligase complex"/>
    <property type="evidence" value="ECO:0007669"/>
    <property type="project" value="TreeGrafter"/>
</dbReference>
<dbReference type="GO" id="GO:0003723">
    <property type="term" value="F:RNA binding"/>
    <property type="evidence" value="ECO:0007669"/>
    <property type="project" value="InterPro"/>
</dbReference>
<evidence type="ECO:0000259" key="15">
    <source>
        <dbReference type="PROSITE" id="PS51483"/>
    </source>
</evidence>
<organism evidence="16 17">
    <name type="scientific">Candidatus Kinetoplastidibacterium galati TCC219</name>
    <dbReference type="NCBI Taxonomy" id="1208921"/>
    <lineage>
        <taxon>Bacteria</taxon>
        <taxon>Pseudomonadati</taxon>
        <taxon>Pseudomonadota</taxon>
        <taxon>Betaproteobacteria</taxon>
        <taxon>Candidatus Kinetoplastidibacterium</taxon>
    </lineage>
</organism>
<comment type="catalytic activity">
    <reaction evidence="12 13">
        <text>tRNA(Phe) + L-phenylalanine + ATP = L-phenylalanyl-tRNA(Phe) + AMP + diphosphate + H(+)</text>
        <dbReference type="Rhea" id="RHEA:19413"/>
        <dbReference type="Rhea" id="RHEA-COMP:9668"/>
        <dbReference type="Rhea" id="RHEA-COMP:9699"/>
        <dbReference type="ChEBI" id="CHEBI:15378"/>
        <dbReference type="ChEBI" id="CHEBI:30616"/>
        <dbReference type="ChEBI" id="CHEBI:33019"/>
        <dbReference type="ChEBI" id="CHEBI:58095"/>
        <dbReference type="ChEBI" id="CHEBI:78442"/>
        <dbReference type="ChEBI" id="CHEBI:78531"/>
        <dbReference type="ChEBI" id="CHEBI:456215"/>
        <dbReference type="EC" id="6.1.1.20"/>
    </reaction>
</comment>
<dbReference type="PANTHER" id="PTHR10947">
    <property type="entry name" value="PHENYLALANYL-TRNA SYNTHETASE BETA CHAIN AND LEUCINE-RICH REPEAT-CONTAINING PROTEIN 47"/>
    <property type="match status" value="1"/>
</dbReference>
<evidence type="ECO:0000256" key="10">
    <source>
        <dbReference type="ARBA" id="ARBA00022917"/>
    </source>
</evidence>
<keyword evidence="5 13" id="KW-0436">Ligase</keyword>
<feature type="binding site" evidence="13">
    <location>
        <position position="462"/>
    </location>
    <ligand>
        <name>Mg(2+)</name>
        <dbReference type="ChEBI" id="CHEBI:18420"/>
        <note>shared with alpha subunit</note>
    </ligand>
</feature>
<dbReference type="Pfam" id="PF03147">
    <property type="entry name" value="FDX-ACB"/>
    <property type="match status" value="1"/>
</dbReference>
<accession>M1LTX2</accession>
<dbReference type="SMART" id="SM00874">
    <property type="entry name" value="B5"/>
    <property type="match status" value="1"/>
</dbReference>
<dbReference type="AlphaFoldDB" id="M1LTX2"/>
<evidence type="ECO:0000256" key="9">
    <source>
        <dbReference type="ARBA" id="ARBA00022842"/>
    </source>
</evidence>
<dbReference type="InterPro" id="IPR005147">
    <property type="entry name" value="tRNA_synthase_B5-dom"/>
</dbReference>
<dbReference type="SUPFAM" id="SSF55681">
    <property type="entry name" value="Class II aaRS and biotin synthetases"/>
    <property type="match status" value="1"/>
</dbReference>
<dbReference type="SUPFAM" id="SSF54991">
    <property type="entry name" value="Anticodon-binding domain of PheRS"/>
    <property type="match status" value="1"/>
</dbReference>
<feature type="binding site" evidence="13">
    <location>
        <position position="453"/>
    </location>
    <ligand>
        <name>Mg(2+)</name>
        <dbReference type="ChEBI" id="CHEBI:18420"/>
        <note>shared with alpha subunit</note>
    </ligand>
</feature>
<dbReference type="InterPro" id="IPR020825">
    <property type="entry name" value="Phe-tRNA_synthase-like_B3/B4"/>
</dbReference>
<dbReference type="EMBL" id="CP003806">
    <property type="protein sequence ID" value="AGF49002.1"/>
    <property type="molecule type" value="Genomic_DNA"/>
</dbReference>
<dbReference type="InterPro" id="IPR012340">
    <property type="entry name" value="NA-bd_OB-fold"/>
</dbReference>
<evidence type="ECO:0000256" key="11">
    <source>
        <dbReference type="ARBA" id="ARBA00023146"/>
    </source>
</evidence>
<dbReference type="InterPro" id="IPR041616">
    <property type="entry name" value="PheRS_beta_core"/>
</dbReference>
<dbReference type="RefSeq" id="WP_015389487.1">
    <property type="nucleotide sequence ID" value="NC_020284.1"/>
</dbReference>
<evidence type="ECO:0000256" key="3">
    <source>
        <dbReference type="ARBA" id="ARBA00011209"/>
    </source>
</evidence>
<evidence type="ECO:0000259" key="14">
    <source>
        <dbReference type="PROSITE" id="PS51447"/>
    </source>
</evidence>
<dbReference type="SMART" id="SM00896">
    <property type="entry name" value="FDX-ACB"/>
    <property type="match status" value="1"/>
</dbReference>
<evidence type="ECO:0000256" key="13">
    <source>
        <dbReference type="HAMAP-Rule" id="MF_00283"/>
    </source>
</evidence>
<evidence type="ECO:0000256" key="2">
    <source>
        <dbReference type="ARBA" id="ARBA00008653"/>
    </source>
</evidence>
<dbReference type="InterPro" id="IPR045060">
    <property type="entry name" value="Phe-tRNA-ligase_IIc_bsu"/>
</dbReference>
<dbReference type="PROSITE" id="PS51483">
    <property type="entry name" value="B5"/>
    <property type="match status" value="1"/>
</dbReference>
<dbReference type="NCBIfam" id="TIGR00472">
    <property type="entry name" value="pheT_bact"/>
    <property type="match status" value="1"/>
</dbReference>
<keyword evidence="7 13" id="KW-0547">Nucleotide-binding</keyword>
<dbReference type="HOGENOM" id="CLU_016891_0_0_4"/>
<feature type="binding site" evidence="13">
    <location>
        <position position="459"/>
    </location>
    <ligand>
        <name>Mg(2+)</name>
        <dbReference type="ChEBI" id="CHEBI:18420"/>
        <note>shared with alpha subunit</note>
    </ligand>
</feature>
<gene>
    <name evidence="13" type="primary">pheT</name>
    <name evidence="16" type="ORF">ST1E_0598</name>
</gene>
<dbReference type="GO" id="GO:0005524">
    <property type="term" value="F:ATP binding"/>
    <property type="evidence" value="ECO:0007669"/>
    <property type="project" value="UniProtKB-UniRule"/>
</dbReference>
<dbReference type="eggNOG" id="COG0072">
    <property type="taxonomic scope" value="Bacteria"/>
</dbReference>
<evidence type="ECO:0000256" key="5">
    <source>
        <dbReference type="ARBA" id="ARBA00022598"/>
    </source>
</evidence>
<keyword evidence="17" id="KW-1185">Reference proteome</keyword>
<comment type="subunit">
    <text evidence="3 13">Tetramer of two alpha and two beta subunits.</text>
</comment>
<dbReference type="STRING" id="1208921.ST1E_0598"/>
<dbReference type="PATRIC" id="fig|1208921.3.peg.281"/>
<comment type="similarity">
    <text evidence="2 13">Belongs to the phenylalanyl-tRNA synthetase beta subunit family. Type 1 subfamily.</text>
</comment>
<evidence type="ECO:0000313" key="17">
    <source>
        <dbReference type="Proteomes" id="UP000011658"/>
    </source>
</evidence>
<dbReference type="GO" id="GO:0006432">
    <property type="term" value="P:phenylalanyl-tRNA aminoacylation"/>
    <property type="evidence" value="ECO:0007669"/>
    <property type="project" value="UniProtKB-UniRule"/>
</dbReference>
<evidence type="ECO:0000256" key="6">
    <source>
        <dbReference type="ARBA" id="ARBA00022723"/>
    </source>
</evidence>
<dbReference type="Proteomes" id="UP000011658">
    <property type="component" value="Chromosome"/>
</dbReference>
<feature type="domain" description="FDX-ACB" evidence="14">
    <location>
        <begin position="705"/>
        <end position="803"/>
    </location>
</feature>
<dbReference type="InterPro" id="IPR009061">
    <property type="entry name" value="DNA-bd_dom_put_sf"/>
</dbReference>
<proteinExistence type="inferred from homology"/>
<keyword evidence="4 13" id="KW-0963">Cytoplasm</keyword>
<dbReference type="EC" id="6.1.1.20" evidence="13"/>
<feature type="domain" description="B5" evidence="15">
    <location>
        <begin position="400"/>
        <end position="475"/>
    </location>
</feature>
<dbReference type="Pfam" id="PF17759">
    <property type="entry name" value="tRNA_synthFbeta"/>
    <property type="match status" value="1"/>
</dbReference>
<reference evidence="16 17" key="1">
    <citation type="journal article" date="2013" name="Genome Biol. Evol.">
        <title>Genome evolution and phylogenomic analysis of candidatus kinetoplastibacterium, the betaproteobacterial endosymbionts of strigomonas and angomonas.</title>
        <authorList>
            <person name="Alves J.M."/>
            <person name="Serrano M.G."/>
            <person name="Maia da Silva F."/>
            <person name="Voegtly L.J."/>
            <person name="Matveyev A.V."/>
            <person name="Teixeira M.M."/>
            <person name="Camargo E.P."/>
            <person name="Buck G.A."/>
        </authorList>
    </citation>
    <scope>NUCLEOTIDE SEQUENCE [LARGE SCALE GENOMIC DNA]</scope>
    <source>
        <strain evidence="16 17">TCC219</strain>
    </source>
</reference>
<dbReference type="KEGG" id="kga:ST1E_0598"/>
<dbReference type="GO" id="GO:0004826">
    <property type="term" value="F:phenylalanine-tRNA ligase activity"/>
    <property type="evidence" value="ECO:0007669"/>
    <property type="project" value="UniProtKB-UniRule"/>
</dbReference>
<keyword evidence="11 13" id="KW-0030">Aminoacyl-tRNA synthetase</keyword>
<dbReference type="Gene3D" id="3.30.70.380">
    <property type="entry name" value="Ferrodoxin-fold anticodon-binding domain"/>
    <property type="match status" value="1"/>
</dbReference>
<dbReference type="InterPro" id="IPR005146">
    <property type="entry name" value="B3/B4_tRNA-bd"/>
</dbReference>
<dbReference type="PROSITE" id="PS51447">
    <property type="entry name" value="FDX_ACB"/>
    <property type="match status" value="1"/>
</dbReference>
<protein>
    <recommendedName>
        <fullName evidence="13">Phenylalanine--tRNA ligase beta subunit</fullName>
        <ecNumber evidence="13">6.1.1.20</ecNumber>
    </recommendedName>
    <alternativeName>
        <fullName evidence="13">Phenylalanyl-tRNA synthetase beta subunit</fullName>
        <shortName evidence="13">PheRS</shortName>
    </alternativeName>
</protein>
<sequence>MQFPESWLRSIVNPDITSNDLAEKLTMNGLEVESISHSAKTFSNKVISVKILDLIDLSENHDDFYIYKVDCGSSYGICYAICHVSSVRSGMVVPMFYIDSDSPIFNRYKPLSLDIKFNGIISSSEEVGVFDNVDGLLTLDKNFVPGVDLNNILNIDNIFTIKLTPNRADCLSILGLAREVSAITNASINIPKYKSISESIDDFLPVNISSDGLCGHYSGRVIRNVDSNVDTPAWIRARLENSGQKSVSVLVDISNYLMLEFGIPSHIYDLDSINGGLNIRWSKNGESINLIDGKNIILDEKIGVVSDNDGPICLAGIMGNKNTSIRRDTKNIFLESAFWFPNAISGKSRSYKINSESAYRFERGIDYSRVLDFLHTLTGLIVEICGGVVGPVSSIIKEIPSRDPVEMRLSRCRIVLGININCEEICIIFTKLGFDFKECNDVFTVNPPSYRFDISIEEDLIEEVARMYGYENIPTSPPLASVKMLPAPEGKLDRHYFSHLMVDRGYQEVINYSFVDSEWERVYCNNLDPIKILNPISSHLSVMRSSLIAGIVNNIIHNANRQLTRARVFEIGRVFFRDDSVSDSHENIKGIRQSVFLAGAVWGSVFEEQWGLKKRLVDFYDVKSDVESLFGNIYLDIEFKKSFHNALHPGRSASLVLKDSSVIGWIGEINPQITFDAGLVTPPIVFEIDLKYLMKRKLPCFKQYSRQPVVTRDLSIWLDYAIEFRSIKDEIDKLIETNDDISIIKDFIVFDIWNDVKDPAKKQKSITMRFYMQDVSTLDEARISLCMSLILNKLIQVFNVSQRA</sequence>
<dbReference type="InterPro" id="IPR036690">
    <property type="entry name" value="Fdx_antiC-bd_sf"/>
</dbReference>
<dbReference type="CDD" id="cd00769">
    <property type="entry name" value="PheRS_beta_core"/>
    <property type="match status" value="1"/>
</dbReference>
<dbReference type="InterPro" id="IPR005121">
    <property type="entry name" value="Fdx_antiC-bd"/>
</dbReference>
<evidence type="ECO:0000256" key="12">
    <source>
        <dbReference type="ARBA" id="ARBA00049255"/>
    </source>
</evidence>
<evidence type="ECO:0000256" key="4">
    <source>
        <dbReference type="ARBA" id="ARBA00022490"/>
    </source>
</evidence>
<keyword evidence="8 13" id="KW-0067">ATP-binding</keyword>
<dbReference type="Gene3D" id="3.50.40.10">
    <property type="entry name" value="Phenylalanyl-trna Synthetase, Chain B, domain 3"/>
    <property type="match status" value="1"/>
</dbReference>
<dbReference type="SMART" id="SM00873">
    <property type="entry name" value="B3_4"/>
    <property type="match status" value="1"/>
</dbReference>
<dbReference type="Gene3D" id="2.40.50.140">
    <property type="entry name" value="Nucleic acid-binding proteins"/>
    <property type="match status" value="1"/>
</dbReference>
<keyword evidence="10 13" id="KW-0648">Protein biosynthesis</keyword>
<dbReference type="Gene3D" id="3.30.56.10">
    <property type="match status" value="2"/>
</dbReference>
<dbReference type="InterPro" id="IPR004532">
    <property type="entry name" value="Phe-tRNA-ligase_IIc_bsu_bact"/>
</dbReference>
<dbReference type="GO" id="GO:0000287">
    <property type="term" value="F:magnesium ion binding"/>
    <property type="evidence" value="ECO:0007669"/>
    <property type="project" value="UniProtKB-UniRule"/>
</dbReference>
<dbReference type="InterPro" id="IPR045864">
    <property type="entry name" value="aa-tRNA-synth_II/BPL/LPL"/>
</dbReference>
<comment type="cofactor">
    <cofactor evidence="13">
        <name>Mg(2+)</name>
        <dbReference type="ChEBI" id="CHEBI:18420"/>
    </cofactor>
    <text evidence="13">Binds 2 magnesium ions per tetramer.</text>
</comment>